<comment type="caution">
    <text evidence="3">The sequence shown here is derived from an EMBL/GenBank/DDBJ whole genome shotgun (WGS) entry which is preliminary data.</text>
</comment>
<keyword evidence="2" id="KW-1133">Transmembrane helix</keyword>
<sequence length="178" mass="20873">MYQVNLLPWRLRWQRQRYTFWLRCFVAQLLLMLAMLMAVYFLLFYQQARQHSILQGLTQQHTELTGRIQQTQQKMAELARLAAESARYQHNRAQNLRYLSLLQQLSVTLPETLWLTDFEENAKGILLRGQGGVYEEIVTFERRLAGLPLLQGCRLVEVTQRKEGGLAFTLTARWGQDG</sequence>
<organism evidence="3 4">
    <name type="scientific">Serratia fonticola</name>
    <dbReference type="NCBI Taxonomy" id="47917"/>
    <lineage>
        <taxon>Bacteria</taxon>
        <taxon>Pseudomonadati</taxon>
        <taxon>Pseudomonadota</taxon>
        <taxon>Gammaproteobacteria</taxon>
        <taxon>Enterobacterales</taxon>
        <taxon>Yersiniaceae</taxon>
        <taxon>Serratia</taxon>
    </lineage>
</organism>
<evidence type="ECO:0000256" key="1">
    <source>
        <dbReference type="SAM" id="Coils"/>
    </source>
</evidence>
<evidence type="ECO:0000313" key="4">
    <source>
        <dbReference type="Proteomes" id="UP001224622"/>
    </source>
</evidence>
<dbReference type="Pfam" id="PF05137">
    <property type="entry name" value="PilN"/>
    <property type="match status" value="1"/>
</dbReference>
<dbReference type="InterPro" id="IPR007813">
    <property type="entry name" value="PilN"/>
</dbReference>
<gene>
    <name evidence="3" type="ORF">RDT67_08030</name>
</gene>
<dbReference type="PANTHER" id="PTHR40278:SF1">
    <property type="entry name" value="DNA UTILIZATION PROTEIN HOFN"/>
    <property type="match status" value="1"/>
</dbReference>
<feature type="coiled-coil region" evidence="1">
    <location>
        <begin position="54"/>
        <end position="81"/>
    </location>
</feature>
<dbReference type="PANTHER" id="PTHR40278">
    <property type="entry name" value="DNA UTILIZATION PROTEIN HOFN"/>
    <property type="match status" value="1"/>
</dbReference>
<feature type="transmembrane region" description="Helical" evidence="2">
    <location>
        <begin position="20"/>
        <end position="45"/>
    </location>
</feature>
<keyword evidence="2" id="KW-0472">Membrane</keyword>
<dbReference type="Proteomes" id="UP001224622">
    <property type="component" value="Unassembled WGS sequence"/>
</dbReference>
<dbReference type="InterPro" id="IPR052534">
    <property type="entry name" value="Extracell_DNA_Util/SecSys_Comp"/>
</dbReference>
<reference evidence="3" key="1">
    <citation type="submission" date="2023-08" db="EMBL/GenBank/DDBJ databases">
        <title>The Comparative Genomic Analysis of Yersiniaceae from Polar Regions.</title>
        <authorList>
            <person name="Goncharov A."/>
            <person name="Aslanov B."/>
            <person name="Kolodzhieva V."/>
            <person name="Azarov D."/>
            <person name="Mochov A."/>
            <person name="Lebedeva E."/>
        </authorList>
    </citation>
    <scope>NUCLEOTIDE SEQUENCE</scope>
    <source>
        <strain evidence="3">Vf</strain>
    </source>
</reference>
<keyword evidence="2" id="KW-0812">Transmembrane</keyword>
<protein>
    <submittedName>
        <fullName evidence="3">PilN domain-containing protein</fullName>
    </submittedName>
</protein>
<name>A0AAJ1YAN3_SERFO</name>
<evidence type="ECO:0000313" key="3">
    <source>
        <dbReference type="EMBL" id="MDQ9126374.1"/>
    </source>
</evidence>
<accession>A0AAJ1YAN3</accession>
<dbReference type="RefSeq" id="WP_309047087.1">
    <property type="nucleotide sequence ID" value="NZ_JAVIGA010000006.1"/>
</dbReference>
<dbReference type="AlphaFoldDB" id="A0AAJ1YAN3"/>
<dbReference type="EMBL" id="JAVIGA010000006">
    <property type="protein sequence ID" value="MDQ9126374.1"/>
    <property type="molecule type" value="Genomic_DNA"/>
</dbReference>
<proteinExistence type="predicted"/>
<evidence type="ECO:0000256" key="2">
    <source>
        <dbReference type="SAM" id="Phobius"/>
    </source>
</evidence>
<keyword evidence="1" id="KW-0175">Coiled coil</keyword>